<feature type="modified residue" description="4-aspartylphosphate" evidence="6">
    <location>
        <position position="53"/>
    </location>
</feature>
<dbReference type="STRING" id="223786.SAMN05216234_10948"/>
<reference evidence="10 11" key="1">
    <citation type="submission" date="2016-10" db="EMBL/GenBank/DDBJ databases">
        <authorList>
            <person name="de Groot N.N."/>
        </authorList>
    </citation>
    <scope>NUCLEOTIDE SEQUENCE [LARGE SCALE GENOMIC DNA]</scope>
    <source>
        <strain evidence="10 11">EP1-55-1</strain>
    </source>
</reference>
<sequence length="222" mass="25690">MKPKIFLLEDDIELSNTVVQFLSANNFEVVQSFDAQDAIEKLYEEHFDLLLLDVKVPIKNGIELLKEIRQDGNETPAIFITSLHGVDDVTSGFEAGCDDYIRKPFALKELLARIEAVIKRHYKSIDKIVRIDDRSSFDTLNFILKVDGNRVSLKPKEAKLLAFFLQNQNKPLTKEEIFNNIWDYNETPNEGSLRTFVKVLRKYLGKNRIETIKDVGYRYVSE</sequence>
<dbReference type="Pfam" id="PF00486">
    <property type="entry name" value="Trans_reg_C"/>
    <property type="match status" value="1"/>
</dbReference>
<keyword evidence="4 7" id="KW-0238">DNA-binding</keyword>
<evidence type="ECO:0000256" key="4">
    <source>
        <dbReference type="ARBA" id="ARBA00023125"/>
    </source>
</evidence>
<dbReference type="GO" id="GO:0005829">
    <property type="term" value="C:cytosol"/>
    <property type="evidence" value="ECO:0007669"/>
    <property type="project" value="TreeGrafter"/>
</dbReference>
<dbReference type="PROSITE" id="PS51755">
    <property type="entry name" value="OMPR_PHOB"/>
    <property type="match status" value="1"/>
</dbReference>
<evidence type="ECO:0000256" key="3">
    <source>
        <dbReference type="ARBA" id="ARBA00023015"/>
    </source>
</evidence>
<dbReference type="InterPro" id="IPR001867">
    <property type="entry name" value="OmpR/PhoB-type_DNA-bd"/>
</dbReference>
<dbReference type="Pfam" id="PF00072">
    <property type="entry name" value="Response_reg"/>
    <property type="match status" value="1"/>
</dbReference>
<keyword evidence="3" id="KW-0805">Transcription regulation</keyword>
<proteinExistence type="predicted"/>
<evidence type="ECO:0000259" key="9">
    <source>
        <dbReference type="PROSITE" id="PS51755"/>
    </source>
</evidence>
<evidence type="ECO:0000256" key="2">
    <source>
        <dbReference type="ARBA" id="ARBA00023012"/>
    </source>
</evidence>
<dbReference type="GO" id="GO:0006355">
    <property type="term" value="P:regulation of DNA-templated transcription"/>
    <property type="evidence" value="ECO:0007669"/>
    <property type="project" value="InterPro"/>
</dbReference>
<dbReference type="InterPro" id="IPR039420">
    <property type="entry name" value="WalR-like"/>
</dbReference>
<dbReference type="Proteomes" id="UP000199227">
    <property type="component" value="Unassembled WGS sequence"/>
</dbReference>
<dbReference type="InterPro" id="IPR011006">
    <property type="entry name" value="CheY-like_superfamily"/>
</dbReference>
<name>A0A1I5NAU7_9BACT</name>
<keyword evidence="1 6" id="KW-0597">Phosphoprotein</keyword>
<dbReference type="InterPro" id="IPR036388">
    <property type="entry name" value="WH-like_DNA-bd_sf"/>
</dbReference>
<keyword evidence="2" id="KW-0902">Two-component regulatory system</keyword>
<dbReference type="GO" id="GO:0000976">
    <property type="term" value="F:transcription cis-regulatory region binding"/>
    <property type="evidence" value="ECO:0007669"/>
    <property type="project" value="TreeGrafter"/>
</dbReference>
<evidence type="ECO:0000256" key="7">
    <source>
        <dbReference type="PROSITE-ProRule" id="PRU01091"/>
    </source>
</evidence>
<evidence type="ECO:0000256" key="1">
    <source>
        <dbReference type="ARBA" id="ARBA00022553"/>
    </source>
</evidence>
<dbReference type="CDD" id="cd00383">
    <property type="entry name" value="trans_reg_C"/>
    <property type="match status" value="1"/>
</dbReference>
<dbReference type="RefSeq" id="WP_092911653.1">
    <property type="nucleotide sequence ID" value="NZ_FOXB01000009.1"/>
</dbReference>
<accession>A0A1I5NAU7</accession>
<keyword evidence="5" id="KW-0804">Transcription</keyword>
<dbReference type="AlphaFoldDB" id="A0A1I5NAU7"/>
<evidence type="ECO:0000256" key="5">
    <source>
        <dbReference type="ARBA" id="ARBA00023163"/>
    </source>
</evidence>
<dbReference type="PANTHER" id="PTHR48111:SF21">
    <property type="entry name" value="DNA-BINDING DUAL MASTER TRANSCRIPTIONAL REGULATOR RPAA"/>
    <property type="match status" value="1"/>
</dbReference>
<dbReference type="SUPFAM" id="SSF52172">
    <property type="entry name" value="CheY-like"/>
    <property type="match status" value="1"/>
</dbReference>
<evidence type="ECO:0000313" key="11">
    <source>
        <dbReference type="Proteomes" id="UP000199227"/>
    </source>
</evidence>
<evidence type="ECO:0000259" key="8">
    <source>
        <dbReference type="PROSITE" id="PS50110"/>
    </source>
</evidence>
<evidence type="ECO:0000256" key="6">
    <source>
        <dbReference type="PROSITE-ProRule" id="PRU00169"/>
    </source>
</evidence>
<dbReference type="SMART" id="SM00862">
    <property type="entry name" value="Trans_reg_C"/>
    <property type="match status" value="1"/>
</dbReference>
<feature type="domain" description="OmpR/PhoB-type" evidence="9">
    <location>
        <begin position="126"/>
        <end position="221"/>
    </location>
</feature>
<dbReference type="OrthoDB" id="8912111at2"/>
<feature type="DNA-binding region" description="OmpR/PhoB-type" evidence="7">
    <location>
        <begin position="126"/>
        <end position="221"/>
    </location>
</feature>
<feature type="domain" description="Response regulatory" evidence="8">
    <location>
        <begin position="4"/>
        <end position="118"/>
    </location>
</feature>
<dbReference type="PROSITE" id="PS50110">
    <property type="entry name" value="RESPONSE_REGULATORY"/>
    <property type="match status" value="1"/>
</dbReference>
<dbReference type="PANTHER" id="PTHR48111">
    <property type="entry name" value="REGULATOR OF RPOS"/>
    <property type="match status" value="1"/>
</dbReference>
<gene>
    <name evidence="10" type="ORF">SAMN05216234_10948</name>
</gene>
<dbReference type="SMART" id="SM00448">
    <property type="entry name" value="REC"/>
    <property type="match status" value="1"/>
</dbReference>
<organism evidence="10 11">
    <name type="scientific">Hydrogenimonas thermophila</name>
    <dbReference type="NCBI Taxonomy" id="223786"/>
    <lineage>
        <taxon>Bacteria</taxon>
        <taxon>Pseudomonadati</taxon>
        <taxon>Campylobacterota</taxon>
        <taxon>Epsilonproteobacteria</taxon>
        <taxon>Campylobacterales</taxon>
        <taxon>Hydrogenimonadaceae</taxon>
        <taxon>Hydrogenimonas</taxon>
    </lineage>
</organism>
<evidence type="ECO:0000313" key="10">
    <source>
        <dbReference type="EMBL" id="SFP18874.1"/>
    </source>
</evidence>
<protein>
    <submittedName>
        <fullName evidence="10">DNA-binding response regulator, OmpR family, contains REC and winged-helix (WHTH) domain</fullName>
    </submittedName>
</protein>
<dbReference type="EMBL" id="FOXB01000009">
    <property type="protein sequence ID" value="SFP18874.1"/>
    <property type="molecule type" value="Genomic_DNA"/>
</dbReference>
<dbReference type="Gene3D" id="1.10.10.10">
    <property type="entry name" value="Winged helix-like DNA-binding domain superfamily/Winged helix DNA-binding domain"/>
    <property type="match status" value="1"/>
</dbReference>
<dbReference type="InterPro" id="IPR001789">
    <property type="entry name" value="Sig_transdc_resp-reg_receiver"/>
</dbReference>
<dbReference type="GO" id="GO:0000156">
    <property type="term" value="F:phosphorelay response regulator activity"/>
    <property type="evidence" value="ECO:0007669"/>
    <property type="project" value="TreeGrafter"/>
</dbReference>
<keyword evidence="11" id="KW-1185">Reference proteome</keyword>
<dbReference type="Gene3D" id="3.40.50.2300">
    <property type="match status" value="1"/>
</dbReference>
<dbReference type="GO" id="GO:0032993">
    <property type="term" value="C:protein-DNA complex"/>
    <property type="evidence" value="ECO:0007669"/>
    <property type="project" value="TreeGrafter"/>
</dbReference>